<dbReference type="GO" id="GO:0034657">
    <property type="term" value="C:GID complex"/>
    <property type="evidence" value="ECO:0007669"/>
    <property type="project" value="TreeGrafter"/>
</dbReference>
<gene>
    <name evidence="5" type="ORF">EPUS_06751</name>
</gene>
<name>U1GGQ8_ENDPU</name>
<dbReference type="InterPro" id="IPR019775">
    <property type="entry name" value="WD40_repeat_CS"/>
</dbReference>
<dbReference type="InterPro" id="IPR015943">
    <property type="entry name" value="WD40/YVTN_repeat-like_dom_sf"/>
</dbReference>
<dbReference type="OrthoDB" id="972532at2759"/>
<dbReference type="CDD" id="cd00200">
    <property type="entry name" value="WD40"/>
    <property type="match status" value="1"/>
</dbReference>
<dbReference type="EMBL" id="KE721277">
    <property type="protein sequence ID" value="ERF70966.1"/>
    <property type="molecule type" value="Genomic_DNA"/>
</dbReference>
<dbReference type="GO" id="GO:0043161">
    <property type="term" value="P:proteasome-mediated ubiquitin-dependent protein catabolic process"/>
    <property type="evidence" value="ECO:0007669"/>
    <property type="project" value="TreeGrafter"/>
</dbReference>
<feature type="repeat" description="WD" evidence="3">
    <location>
        <begin position="187"/>
        <end position="228"/>
    </location>
</feature>
<dbReference type="InterPro" id="IPR051350">
    <property type="entry name" value="WD_repeat-ST_regulator"/>
</dbReference>
<accession>U1GGQ8</accession>
<dbReference type="SMART" id="SM00320">
    <property type="entry name" value="WD40"/>
    <property type="match status" value="5"/>
</dbReference>
<dbReference type="eggNOG" id="KOG0293">
    <property type="taxonomic scope" value="Eukaryota"/>
</dbReference>
<protein>
    <recommendedName>
        <fullName evidence="7">Protein fyv10</fullName>
    </recommendedName>
</protein>
<keyword evidence="6" id="KW-1185">Reference proteome</keyword>
<dbReference type="OMA" id="WEVHEDE"/>
<feature type="region of interest" description="Disordered" evidence="4">
    <location>
        <begin position="1"/>
        <end position="71"/>
    </location>
</feature>
<sequence>MRPDDRGTHIASNGFAGISNGSTTKKVTLSNSINGHSPSQPASNGMGPSQSNGSVKSPSPVRSPTYHGHNREEVTRILIQGLYDMGYSDAATSLSRESHYELESPSVAAFRQAIMDGQWTDAEAILLGSYHGVDGKASAMSNFVVDGPAGLVLAEEFSHDGTKLATASKDRTVIIYETETFTILHRFTDHEERVTYVTWSPDDSKLISCSMDNKARVWEVSSGTCLVTVDHETPVSSASWAPDGLSFVTSALEKNSSICQWSLRSSDFRTSLNSCGGFRAQDCAISPDGQRLVVIDSEKHLHVFNFHTFEKEYSQAFPAKLTCVSVTKDSKNMLVNLSNGEIQLLEVETGVLIRTFEGQAQDSMIYVWHKENGILIEKLKGHASCVNAIAWNPCDPGMFASAGDDRRVRIWSNSVPPSEAVPSSDRRPISSNSYTRMSAIRSTFMGGSNL</sequence>
<dbReference type="PROSITE" id="PS50294">
    <property type="entry name" value="WD_REPEATS_REGION"/>
    <property type="match status" value="2"/>
</dbReference>
<keyword evidence="2" id="KW-0677">Repeat</keyword>
<dbReference type="PROSITE" id="PS50082">
    <property type="entry name" value="WD_REPEATS_2"/>
    <property type="match status" value="2"/>
</dbReference>
<dbReference type="InterPro" id="IPR006594">
    <property type="entry name" value="LisH"/>
</dbReference>
<dbReference type="AlphaFoldDB" id="U1GGQ8"/>
<dbReference type="PANTHER" id="PTHR22838">
    <property type="entry name" value="WD REPEAT PROTEIN 26-RELATED"/>
    <property type="match status" value="1"/>
</dbReference>
<keyword evidence="1 3" id="KW-0853">WD repeat</keyword>
<dbReference type="SUPFAM" id="SSF50978">
    <property type="entry name" value="WD40 repeat-like"/>
    <property type="match status" value="1"/>
</dbReference>
<dbReference type="Pfam" id="PF23627">
    <property type="entry name" value="LisH_WDR26"/>
    <property type="match status" value="1"/>
</dbReference>
<evidence type="ECO:0000313" key="5">
    <source>
        <dbReference type="EMBL" id="ERF70966.1"/>
    </source>
</evidence>
<feature type="compositionally biased region" description="Polar residues" evidence="4">
    <location>
        <begin position="19"/>
        <end position="62"/>
    </location>
</feature>
<feature type="repeat" description="WD" evidence="3">
    <location>
        <begin position="379"/>
        <end position="412"/>
    </location>
</feature>
<evidence type="ECO:0000313" key="6">
    <source>
        <dbReference type="Proteomes" id="UP000019373"/>
    </source>
</evidence>
<dbReference type="RefSeq" id="XP_007803420.1">
    <property type="nucleotide sequence ID" value="XM_007805229.1"/>
</dbReference>
<dbReference type="PROSITE" id="PS00678">
    <property type="entry name" value="WD_REPEATS_1"/>
    <property type="match status" value="1"/>
</dbReference>
<proteinExistence type="predicted"/>
<organism evidence="5 6">
    <name type="scientific">Endocarpon pusillum (strain Z07020 / HMAS-L-300199)</name>
    <name type="common">Lichen-forming fungus</name>
    <dbReference type="NCBI Taxonomy" id="1263415"/>
    <lineage>
        <taxon>Eukaryota</taxon>
        <taxon>Fungi</taxon>
        <taxon>Dikarya</taxon>
        <taxon>Ascomycota</taxon>
        <taxon>Pezizomycotina</taxon>
        <taxon>Eurotiomycetes</taxon>
        <taxon>Chaetothyriomycetidae</taxon>
        <taxon>Verrucariales</taxon>
        <taxon>Verrucariaceae</taxon>
        <taxon>Endocarpon</taxon>
    </lineage>
</organism>
<reference evidence="6" key="1">
    <citation type="journal article" date="2014" name="BMC Genomics">
        <title>Genome characteristics reveal the impact of lichenization on lichen-forming fungus Endocarpon pusillum Hedwig (Verrucariales, Ascomycota).</title>
        <authorList>
            <person name="Wang Y.-Y."/>
            <person name="Liu B."/>
            <person name="Zhang X.-Y."/>
            <person name="Zhou Q.-M."/>
            <person name="Zhang T."/>
            <person name="Li H."/>
            <person name="Yu Y.-F."/>
            <person name="Zhang X.-L."/>
            <person name="Hao X.-Y."/>
            <person name="Wang M."/>
            <person name="Wang L."/>
            <person name="Wei J.-C."/>
        </authorList>
    </citation>
    <scope>NUCLEOTIDE SEQUENCE [LARGE SCALE GENOMIC DNA]</scope>
    <source>
        <strain evidence="6">Z07020 / HMAS-L-300199</strain>
    </source>
</reference>
<dbReference type="PANTHER" id="PTHR22838:SF0">
    <property type="entry name" value="WD REPEAT-CONTAINING PROTEIN 26"/>
    <property type="match status" value="1"/>
</dbReference>
<evidence type="ECO:0008006" key="7">
    <source>
        <dbReference type="Google" id="ProtNLM"/>
    </source>
</evidence>
<dbReference type="Proteomes" id="UP000019373">
    <property type="component" value="Unassembled WGS sequence"/>
</dbReference>
<dbReference type="Gene3D" id="2.130.10.10">
    <property type="entry name" value="YVTN repeat-like/Quinoprotein amine dehydrogenase"/>
    <property type="match status" value="2"/>
</dbReference>
<dbReference type="PROSITE" id="PS50896">
    <property type="entry name" value="LISH"/>
    <property type="match status" value="1"/>
</dbReference>
<dbReference type="InterPro" id="IPR001680">
    <property type="entry name" value="WD40_rpt"/>
</dbReference>
<dbReference type="InterPro" id="IPR036322">
    <property type="entry name" value="WD40_repeat_dom_sf"/>
</dbReference>
<evidence type="ECO:0000256" key="3">
    <source>
        <dbReference type="PROSITE-ProRule" id="PRU00221"/>
    </source>
</evidence>
<evidence type="ECO:0000256" key="2">
    <source>
        <dbReference type="ARBA" id="ARBA00022737"/>
    </source>
</evidence>
<dbReference type="GeneID" id="19241644"/>
<evidence type="ECO:0000256" key="4">
    <source>
        <dbReference type="SAM" id="MobiDB-lite"/>
    </source>
</evidence>
<dbReference type="Pfam" id="PF00400">
    <property type="entry name" value="WD40"/>
    <property type="match status" value="4"/>
</dbReference>
<dbReference type="HOGENOM" id="CLU_000288_57_25_1"/>
<evidence type="ECO:0000256" key="1">
    <source>
        <dbReference type="ARBA" id="ARBA00022574"/>
    </source>
</evidence>